<evidence type="ECO:0000313" key="3">
    <source>
        <dbReference type="Proteomes" id="UP000438429"/>
    </source>
</evidence>
<accession>A0A6A4SDN0</accession>
<evidence type="ECO:0000313" key="2">
    <source>
        <dbReference type="EMBL" id="KAF0028672.1"/>
    </source>
</evidence>
<dbReference type="EMBL" id="VEVO01000016">
    <property type="protein sequence ID" value="KAF0028672.1"/>
    <property type="molecule type" value="Genomic_DNA"/>
</dbReference>
<name>A0A6A4SDN0_SCOMX</name>
<organism evidence="2 3">
    <name type="scientific">Scophthalmus maximus</name>
    <name type="common">Turbot</name>
    <name type="synonym">Psetta maxima</name>
    <dbReference type="NCBI Taxonomy" id="52904"/>
    <lineage>
        <taxon>Eukaryota</taxon>
        <taxon>Metazoa</taxon>
        <taxon>Chordata</taxon>
        <taxon>Craniata</taxon>
        <taxon>Vertebrata</taxon>
        <taxon>Euteleostomi</taxon>
        <taxon>Actinopterygii</taxon>
        <taxon>Neopterygii</taxon>
        <taxon>Teleostei</taxon>
        <taxon>Neoteleostei</taxon>
        <taxon>Acanthomorphata</taxon>
        <taxon>Carangaria</taxon>
        <taxon>Pleuronectiformes</taxon>
        <taxon>Pleuronectoidei</taxon>
        <taxon>Scophthalmidae</taxon>
        <taxon>Scophthalmus</taxon>
    </lineage>
</organism>
<protein>
    <submittedName>
        <fullName evidence="2">Uncharacterized protein</fullName>
    </submittedName>
</protein>
<gene>
    <name evidence="2" type="ORF">F2P81_017777</name>
</gene>
<evidence type="ECO:0000256" key="1">
    <source>
        <dbReference type="SAM" id="MobiDB-lite"/>
    </source>
</evidence>
<feature type="region of interest" description="Disordered" evidence="1">
    <location>
        <begin position="28"/>
        <end position="58"/>
    </location>
</feature>
<comment type="caution">
    <text evidence="2">The sequence shown here is derived from an EMBL/GenBank/DDBJ whole genome shotgun (WGS) entry which is preliminary data.</text>
</comment>
<dbReference type="Proteomes" id="UP000438429">
    <property type="component" value="Unassembled WGS sequence"/>
</dbReference>
<dbReference type="AlphaFoldDB" id="A0A6A4SDN0"/>
<feature type="compositionally biased region" description="Basic and acidic residues" evidence="1">
    <location>
        <begin position="47"/>
        <end position="58"/>
    </location>
</feature>
<sequence>MMVGNVSVLTLTRPKQILTQTRKKIYSKPARNKIGATDRTAGGPDGGVRHVGPESSHHENVPCQWVGFFVFQ</sequence>
<proteinExistence type="predicted"/>
<reference evidence="2 3" key="1">
    <citation type="submission" date="2019-06" db="EMBL/GenBank/DDBJ databases">
        <title>Draft genomes of female and male turbot (Scophthalmus maximus).</title>
        <authorList>
            <person name="Xu H."/>
            <person name="Xu X.-W."/>
            <person name="Shao C."/>
            <person name="Chen S."/>
        </authorList>
    </citation>
    <scope>NUCLEOTIDE SEQUENCE [LARGE SCALE GENOMIC DNA]</scope>
    <source>
        <strain evidence="2">Ysfricsl-2016a</strain>
        <tissue evidence="2">Blood</tissue>
    </source>
</reference>